<keyword evidence="4 5" id="KW-0472">Membrane</keyword>
<feature type="transmembrane region" description="Helical" evidence="5">
    <location>
        <begin position="51"/>
        <end position="68"/>
    </location>
</feature>
<dbReference type="STRING" id="56857.A0A200PTL4"/>
<reference evidence="6 7" key="1">
    <citation type="journal article" date="2017" name="Mol. Plant">
        <title>The Genome of Medicinal Plant Macleaya cordata Provides New Insights into Benzylisoquinoline Alkaloids Metabolism.</title>
        <authorList>
            <person name="Liu X."/>
            <person name="Liu Y."/>
            <person name="Huang P."/>
            <person name="Ma Y."/>
            <person name="Qing Z."/>
            <person name="Tang Q."/>
            <person name="Cao H."/>
            <person name="Cheng P."/>
            <person name="Zheng Y."/>
            <person name="Yuan Z."/>
            <person name="Zhou Y."/>
            <person name="Liu J."/>
            <person name="Tang Z."/>
            <person name="Zhuo Y."/>
            <person name="Zhang Y."/>
            <person name="Yu L."/>
            <person name="Huang J."/>
            <person name="Yang P."/>
            <person name="Peng Q."/>
            <person name="Zhang J."/>
            <person name="Jiang W."/>
            <person name="Zhang Z."/>
            <person name="Lin K."/>
            <person name="Ro D.K."/>
            <person name="Chen X."/>
            <person name="Xiong X."/>
            <person name="Shang Y."/>
            <person name="Huang S."/>
            <person name="Zeng J."/>
        </authorList>
    </citation>
    <scope>NUCLEOTIDE SEQUENCE [LARGE SCALE GENOMIC DNA]</scope>
    <source>
        <strain evidence="7">cv. BLH2017</strain>
        <tissue evidence="6">Root</tissue>
    </source>
</reference>
<evidence type="ECO:0000256" key="5">
    <source>
        <dbReference type="SAM" id="Phobius"/>
    </source>
</evidence>
<dbReference type="InParanoid" id="A0A200PTL4"/>
<evidence type="ECO:0000256" key="1">
    <source>
        <dbReference type="ARBA" id="ARBA00004141"/>
    </source>
</evidence>
<evidence type="ECO:0000256" key="2">
    <source>
        <dbReference type="ARBA" id="ARBA00022692"/>
    </source>
</evidence>
<comment type="caution">
    <text evidence="6">The sequence shown here is derived from an EMBL/GenBank/DDBJ whole genome shotgun (WGS) entry which is preliminary data.</text>
</comment>
<organism evidence="6 7">
    <name type="scientific">Macleaya cordata</name>
    <name type="common">Five-seeded plume-poppy</name>
    <name type="synonym">Bocconia cordata</name>
    <dbReference type="NCBI Taxonomy" id="56857"/>
    <lineage>
        <taxon>Eukaryota</taxon>
        <taxon>Viridiplantae</taxon>
        <taxon>Streptophyta</taxon>
        <taxon>Embryophyta</taxon>
        <taxon>Tracheophyta</taxon>
        <taxon>Spermatophyta</taxon>
        <taxon>Magnoliopsida</taxon>
        <taxon>Ranunculales</taxon>
        <taxon>Papaveraceae</taxon>
        <taxon>Papaveroideae</taxon>
        <taxon>Macleaya</taxon>
    </lineage>
</organism>
<dbReference type="EMBL" id="MVGT01004063">
    <property type="protein sequence ID" value="OVA01538.1"/>
    <property type="molecule type" value="Genomic_DNA"/>
</dbReference>
<dbReference type="OrthoDB" id="266518at2759"/>
<keyword evidence="7" id="KW-1185">Reference proteome</keyword>
<dbReference type="Pfam" id="PF07264">
    <property type="entry name" value="EI24"/>
    <property type="match status" value="1"/>
</dbReference>
<keyword evidence="3 5" id="KW-1133">Transmembrane helix</keyword>
<dbReference type="AlphaFoldDB" id="A0A200PTL4"/>
<name>A0A200PTL4_MACCD</name>
<evidence type="ECO:0000256" key="3">
    <source>
        <dbReference type="ARBA" id="ARBA00022989"/>
    </source>
</evidence>
<dbReference type="GO" id="GO:0005783">
    <property type="term" value="C:endoplasmic reticulum"/>
    <property type="evidence" value="ECO:0007669"/>
    <property type="project" value="TreeGrafter"/>
</dbReference>
<evidence type="ECO:0000256" key="4">
    <source>
        <dbReference type="ARBA" id="ARBA00023136"/>
    </source>
</evidence>
<accession>A0A200PTL4</accession>
<comment type="subcellular location">
    <subcellularLocation>
        <location evidence="1">Membrane</location>
        <topology evidence="1">Multi-pass membrane protein</topology>
    </subcellularLocation>
</comment>
<dbReference type="GO" id="GO:0016236">
    <property type="term" value="P:macroautophagy"/>
    <property type="evidence" value="ECO:0007669"/>
    <property type="project" value="TreeGrafter"/>
</dbReference>
<dbReference type="PANTHER" id="PTHR21389:SF0">
    <property type="entry name" value="ETOPOSIDE-INDUCED PROTEIN 2.4 HOMOLOG"/>
    <property type="match status" value="1"/>
</dbReference>
<dbReference type="InterPro" id="IPR059112">
    <property type="entry name" value="CysZ/EI24"/>
</dbReference>
<dbReference type="PANTHER" id="PTHR21389">
    <property type="entry name" value="P53 INDUCED PROTEIN"/>
    <property type="match status" value="1"/>
</dbReference>
<proteinExistence type="predicted"/>
<dbReference type="Proteomes" id="UP000195402">
    <property type="component" value="Unassembled WGS sequence"/>
</dbReference>
<gene>
    <name evidence="6" type="ORF">BVC80_1519g34</name>
</gene>
<feature type="transmembrane region" description="Helical" evidence="5">
    <location>
        <begin position="75"/>
        <end position="97"/>
    </location>
</feature>
<sequence length="149" mass="17437">MLWFYPLYVFSFVLSNIWYNDMAKYAYVAMGRHGPVTEPSSQKEVVNSQNLAHIHVLFFLLSFFRVIIGIGEQVFSVLLLSFFFVEVCAVEFIPYIGKGLNFLLLSWMYAYYCFEYKWNLAEVSLDKRLDFFESNWAFFAGFGNGLSLD</sequence>
<dbReference type="GO" id="GO:0016020">
    <property type="term" value="C:membrane"/>
    <property type="evidence" value="ECO:0007669"/>
    <property type="project" value="UniProtKB-SubCell"/>
</dbReference>
<evidence type="ECO:0000313" key="6">
    <source>
        <dbReference type="EMBL" id="OVA01538.1"/>
    </source>
</evidence>
<keyword evidence="2 5" id="KW-0812">Transmembrane</keyword>
<protein>
    <submittedName>
        <fullName evidence="6">Etoposide-induced 2.4</fullName>
    </submittedName>
</protein>
<evidence type="ECO:0000313" key="7">
    <source>
        <dbReference type="Proteomes" id="UP000195402"/>
    </source>
</evidence>